<keyword evidence="2" id="KW-0378">Hydrolase</keyword>
<dbReference type="GO" id="GO:0016787">
    <property type="term" value="F:hydrolase activity"/>
    <property type="evidence" value="ECO:0007669"/>
    <property type="project" value="UniProtKB-KW"/>
</dbReference>
<dbReference type="SUPFAM" id="SSF55811">
    <property type="entry name" value="Nudix"/>
    <property type="match status" value="1"/>
</dbReference>
<protein>
    <submittedName>
        <fullName evidence="2">NUDIX hydrolase</fullName>
    </submittedName>
</protein>
<dbReference type="EMBL" id="MK500327">
    <property type="protein sequence ID" value="QBK85495.1"/>
    <property type="molecule type" value="Genomic_DNA"/>
</dbReference>
<dbReference type="Pfam" id="PF00293">
    <property type="entry name" value="NUDIX"/>
    <property type="match status" value="1"/>
</dbReference>
<dbReference type="InterPro" id="IPR015797">
    <property type="entry name" value="NUDIX_hydrolase-like_dom_sf"/>
</dbReference>
<feature type="domain" description="Nudix hydrolase" evidence="1">
    <location>
        <begin position="51"/>
        <end position="279"/>
    </location>
</feature>
<accession>A0A481YRZ1</accession>
<dbReference type="PROSITE" id="PS51462">
    <property type="entry name" value="NUDIX"/>
    <property type="match status" value="1"/>
</dbReference>
<proteinExistence type="predicted"/>
<sequence length="289" mass="33837">MSVCFTENLNAEESDYHIDNIDTFPESPNGSEYYKKKKFVKKKKKKRYGTEPITSYGLILHTAVNDKPVFLLYQRRDNFEYMDFLRGVWVSEGQLPGLFSLMSPDERKRIREYTFQELWNDLWVEHSCRIFRDGFSKAKRKYDSVRDKIPELLDTTTSHIREPPWGFPKGKKNSFKEESTTCAIREFTEETRIPSDLICVTTTSPFVENFKGSNGKSYSTHYYLAKIGEPVQPQIISTPHCIRKTTISEEAINVKWFTYEESSSLLNSRRQTILRSALDIINRNNDELT</sequence>
<name>A0A481YRZ1_9VIRU</name>
<evidence type="ECO:0000259" key="1">
    <source>
        <dbReference type="PROSITE" id="PS51462"/>
    </source>
</evidence>
<dbReference type="InterPro" id="IPR000086">
    <property type="entry name" value="NUDIX_hydrolase_dom"/>
</dbReference>
<gene>
    <name evidence="2" type="ORF">LCMAC101_00820</name>
</gene>
<reference evidence="2" key="1">
    <citation type="journal article" date="2019" name="MBio">
        <title>Virus Genomes from Deep Sea Sediments Expand the Ocean Megavirome and Support Independent Origins of Viral Gigantism.</title>
        <authorList>
            <person name="Backstrom D."/>
            <person name="Yutin N."/>
            <person name="Jorgensen S.L."/>
            <person name="Dharamshi J."/>
            <person name="Homa F."/>
            <person name="Zaremba-Niedwiedzka K."/>
            <person name="Spang A."/>
            <person name="Wolf Y.I."/>
            <person name="Koonin E.V."/>
            <person name="Ettema T.J."/>
        </authorList>
    </citation>
    <scope>NUCLEOTIDE SEQUENCE</scope>
</reference>
<organism evidence="2">
    <name type="scientific">Marseillevirus LCMAC101</name>
    <dbReference type="NCBI Taxonomy" id="2506602"/>
    <lineage>
        <taxon>Viruses</taxon>
        <taxon>Varidnaviria</taxon>
        <taxon>Bamfordvirae</taxon>
        <taxon>Nucleocytoviricota</taxon>
        <taxon>Megaviricetes</taxon>
        <taxon>Pimascovirales</taxon>
        <taxon>Pimascovirales incertae sedis</taxon>
        <taxon>Marseilleviridae</taxon>
    </lineage>
</organism>
<evidence type="ECO:0000313" key="2">
    <source>
        <dbReference type="EMBL" id="QBK85495.1"/>
    </source>
</evidence>
<dbReference type="Gene3D" id="3.90.79.10">
    <property type="entry name" value="Nucleoside Triphosphate Pyrophosphohydrolase"/>
    <property type="match status" value="1"/>
</dbReference>